<dbReference type="PANTHER" id="PTHR30432">
    <property type="entry name" value="TRANSCRIPTIONAL REGULATOR MODE"/>
    <property type="match status" value="1"/>
</dbReference>
<feature type="domain" description="HTH lysR-type" evidence="1">
    <location>
        <begin position="26"/>
        <end position="88"/>
    </location>
</feature>
<dbReference type="InterPro" id="IPR000847">
    <property type="entry name" value="LysR_HTH_N"/>
</dbReference>
<evidence type="ECO:0000313" key="2">
    <source>
        <dbReference type="EMBL" id="BCS98900.1"/>
    </source>
</evidence>
<dbReference type="Pfam" id="PF00126">
    <property type="entry name" value="HTH_1"/>
    <property type="match status" value="1"/>
</dbReference>
<accession>A0ABM7PMZ6</accession>
<reference evidence="2 3" key="1">
    <citation type="submission" date="2021-02" db="EMBL/GenBank/DDBJ databases">
        <title>Complete genome of Desulfoluna sp. strain ASN36.</title>
        <authorList>
            <person name="Takahashi A."/>
            <person name="Kojima H."/>
            <person name="Fukui M."/>
        </authorList>
    </citation>
    <scope>NUCLEOTIDE SEQUENCE [LARGE SCALE GENOMIC DNA]</scope>
    <source>
        <strain evidence="2 3">ASN36</strain>
    </source>
</reference>
<dbReference type="InterPro" id="IPR036390">
    <property type="entry name" value="WH_DNA-bd_sf"/>
</dbReference>
<sequence>MAGPKLNIRSKIWLENEEGEVVFGLGRLKILEAVGRLGSIHAAGKELNIGYRAIWARLKATEERLGVPLLIKKKGGAAGGGSTLTPLAEELVAQYGKVQKEIEDRTDAEFEKRLGEYLNL</sequence>
<dbReference type="PANTHER" id="PTHR30432:SF1">
    <property type="entry name" value="DNA-BINDING TRANSCRIPTIONAL DUAL REGULATOR MODE"/>
    <property type="match status" value="1"/>
</dbReference>
<evidence type="ECO:0000313" key="3">
    <source>
        <dbReference type="Proteomes" id="UP001320148"/>
    </source>
</evidence>
<dbReference type="Gene3D" id="1.10.10.10">
    <property type="entry name" value="Winged helix-like DNA-binding domain superfamily/Winged helix DNA-binding domain"/>
    <property type="match status" value="1"/>
</dbReference>
<dbReference type="EMBL" id="AP024488">
    <property type="protein sequence ID" value="BCS98900.1"/>
    <property type="molecule type" value="Genomic_DNA"/>
</dbReference>
<dbReference type="InterPro" id="IPR051815">
    <property type="entry name" value="Molybdate_resp_trans_reg"/>
</dbReference>
<dbReference type="Proteomes" id="UP001320148">
    <property type="component" value="Chromosome"/>
</dbReference>
<gene>
    <name evidence="2" type="ORF">DSLASN_45320</name>
</gene>
<proteinExistence type="predicted"/>
<organism evidence="2 3">
    <name type="scientific">Desulfoluna limicola</name>
    <dbReference type="NCBI Taxonomy" id="2810562"/>
    <lineage>
        <taxon>Bacteria</taxon>
        <taxon>Pseudomonadati</taxon>
        <taxon>Thermodesulfobacteriota</taxon>
        <taxon>Desulfobacteria</taxon>
        <taxon>Desulfobacterales</taxon>
        <taxon>Desulfolunaceae</taxon>
        <taxon>Desulfoluna</taxon>
    </lineage>
</organism>
<dbReference type="InterPro" id="IPR036388">
    <property type="entry name" value="WH-like_DNA-bd_sf"/>
</dbReference>
<evidence type="ECO:0000259" key="1">
    <source>
        <dbReference type="Pfam" id="PF00126"/>
    </source>
</evidence>
<protein>
    <recommendedName>
        <fullName evidence="1">HTH lysR-type domain-containing protein</fullName>
    </recommendedName>
</protein>
<keyword evidence="3" id="KW-1185">Reference proteome</keyword>
<dbReference type="SUPFAM" id="SSF46785">
    <property type="entry name" value="Winged helix' DNA-binding domain"/>
    <property type="match status" value="1"/>
</dbReference>
<dbReference type="RefSeq" id="WP_236890264.1">
    <property type="nucleotide sequence ID" value="NZ_AP024488.1"/>
</dbReference>
<name>A0ABM7PMZ6_9BACT</name>